<sequence length="278" mass="30636">MFNDRPKLAVEILRNQMGVDLPDNLEVRRESNTFNTRPSDDIDADVVLSMGPRQEPVHAIIVEVQQDKSKDAKQFARYAAALWLLLRCDVITLLVCPDQGTATHYANPIDTGLTGYRPEPYVLGPDDIPAITDPDEAATHLALSAMSVMAHGRNRQVIEAFAAALVKADDEHAAKYHEYAYSMAAADIRRLMEEIMKSTDWPVHSPLAREHFGRGLDQGKAEGKAEEAGKMLLLVLGARGLDVPEDAHARITACTDLAQLEAWTTLAVTAKTIHDVFD</sequence>
<reference evidence="2" key="1">
    <citation type="journal article" date="2019" name="Int. J. Syst. Evol. Microbiol.">
        <title>The Global Catalogue of Microorganisms (GCM) 10K type strain sequencing project: providing services to taxonomists for standard genome sequencing and annotation.</title>
        <authorList>
            <consortium name="The Broad Institute Genomics Platform"/>
            <consortium name="The Broad Institute Genome Sequencing Center for Infectious Disease"/>
            <person name="Wu L."/>
            <person name="Ma J."/>
        </authorList>
    </citation>
    <scope>NUCLEOTIDE SEQUENCE [LARGE SCALE GENOMIC DNA]</scope>
    <source>
        <strain evidence="2">JCM 16904</strain>
    </source>
</reference>
<dbReference type="EMBL" id="BAAAZP010000003">
    <property type="protein sequence ID" value="GAA3642725.1"/>
    <property type="molecule type" value="Genomic_DNA"/>
</dbReference>
<gene>
    <name evidence="1" type="ORF">GCM10022224_001340</name>
</gene>
<name>A0ABP7AX91_9ACTN</name>
<evidence type="ECO:0000313" key="1">
    <source>
        <dbReference type="EMBL" id="GAA3642725.1"/>
    </source>
</evidence>
<keyword evidence="2" id="KW-1185">Reference proteome</keyword>
<evidence type="ECO:0000313" key="2">
    <source>
        <dbReference type="Proteomes" id="UP001500902"/>
    </source>
</evidence>
<accession>A0ABP7AX91</accession>
<evidence type="ECO:0008006" key="3">
    <source>
        <dbReference type="Google" id="ProtNLM"/>
    </source>
</evidence>
<comment type="caution">
    <text evidence="1">The sequence shown here is derived from an EMBL/GenBank/DDBJ whole genome shotgun (WGS) entry which is preliminary data.</text>
</comment>
<dbReference type="PANTHER" id="PTHR34613:SF1">
    <property type="entry name" value="SLL6017 PROTEIN"/>
    <property type="match status" value="1"/>
</dbReference>
<proteinExistence type="predicted"/>
<dbReference type="PANTHER" id="PTHR34613">
    <property type="entry name" value="SLL0800 PROTEIN"/>
    <property type="match status" value="1"/>
</dbReference>
<dbReference type="Proteomes" id="UP001500902">
    <property type="component" value="Unassembled WGS sequence"/>
</dbReference>
<organism evidence="1 2">
    <name type="scientific">Nonomuraea antimicrobica</name>
    <dbReference type="NCBI Taxonomy" id="561173"/>
    <lineage>
        <taxon>Bacteria</taxon>
        <taxon>Bacillati</taxon>
        <taxon>Actinomycetota</taxon>
        <taxon>Actinomycetes</taxon>
        <taxon>Streptosporangiales</taxon>
        <taxon>Streptosporangiaceae</taxon>
        <taxon>Nonomuraea</taxon>
    </lineage>
</organism>
<protein>
    <recommendedName>
        <fullName evidence="3">DUF4365 domain-containing protein</fullName>
    </recommendedName>
</protein>